<dbReference type="InterPro" id="IPR009081">
    <property type="entry name" value="PP-bd_ACP"/>
</dbReference>
<dbReference type="InterPro" id="IPR045851">
    <property type="entry name" value="AMP-bd_C_sf"/>
</dbReference>
<proteinExistence type="predicted"/>
<dbReference type="FunFam" id="1.10.1200.10:FF:000016">
    <property type="entry name" value="Non-ribosomal peptide synthase"/>
    <property type="match status" value="1"/>
</dbReference>
<dbReference type="Pfam" id="PF13193">
    <property type="entry name" value="AMP-binding_C"/>
    <property type="match status" value="1"/>
</dbReference>
<dbReference type="GO" id="GO:0044550">
    <property type="term" value="P:secondary metabolite biosynthetic process"/>
    <property type="evidence" value="ECO:0007669"/>
    <property type="project" value="UniProtKB-ARBA"/>
</dbReference>
<dbReference type="InterPro" id="IPR025110">
    <property type="entry name" value="AMP-bd_C"/>
</dbReference>
<dbReference type="GO" id="GO:0043041">
    <property type="term" value="P:amino acid activation for nonribosomal peptide biosynthetic process"/>
    <property type="evidence" value="ECO:0007669"/>
    <property type="project" value="TreeGrafter"/>
</dbReference>
<evidence type="ECO:0000313" key="5">
    <source>
        <dbReference type="EMBL" id="KIE06743.1"/>
    </source>
</evidence>
<dbReference type="GO" id="GO:0072330">
    <property type="term" value="P:monocarboxylic acid biosynthetic process"/>
    <property type="evidence" value="ECO:0007669"/>
    <property type="project" value="UniProtKB-ARBA"/>
</dbReference>
<dbReference type="SUPFAM" id="SSF52777">
    <property type="entry name" value="CoA-dependent acyltransferases"/>
    <property type="match status" value="2"/>
</dbReference>
<feature type="domain" description="Carrier" evidence="4">
    <location>
        <begin position="1039"/>
        <end position="1114"/>
    </location>
</feature>
<dbReference type="Gene3D" id="2.30.38.10">
    <property type="entry name" value="Luciferase, Domain 3"/>
    <property type="match status" value="1"/>
</dbReference>
<dbReference type="GO" id="GO:0005829">
    <property type="term" value="C:cytosol"/>
    <property type="evidence" value="ECO:0007669"/>
    <property type="project" value="TreeGrafter"/>
</dbReference>
<accession>A0A0C1QS93</accession>
<comment type="caution">
    <text evidence="5">The sequence shown here is derived from an EMBL/GenBank/DDBJ whole genome shotgun (WGS) entry which is preliminary data.</text>
</comment>
<dbReference type="FunFam" id="3.30.559.30:FF:000001">
    <property type="entry name" value="Non-ribosomal peptide synthetase"/>
    <property type="match status" value="1"/>
</dbReference>
<dbReference type="FunFam" id="3.40.50.980:FF:000001">
    <property type="entry name" value="Non-ribosomal peptide synthetase"/>
    <property type="match status" value="1"/>
</dbReference>
<dbReference type="Pfam" id="PF00550">
    <property type="entry name" value="PP-binding"/>
    <property type="match status" value="1"/>
</dbReference>
<dbReference type="AlphaFoldDB" id="A0A0C1QS93"/>
<dbReference type="CDD" id="cd12117">
    <property type="entry name" value="A_NRPS_Srf_like"/>
    <property type="match status" value="1"/>
</dbReference>
<evidence type="ECO:0000256" key="3">
    <source>
        <dbReference type="ARBA" id="ARBA00022553"/>
    </source>
</evidence>
<keyword evidence="2" id="KW-0596">Phosphopantetheine</keyword>
<dbReference type="NCBIfam" id="TIGR01733">
    <property type="entry name" value="AA-adenyl-dom"/>
    <property type="match status" value="1"/>
</dbReference>
<dbReference type="GO" id="GO:0008610">
    <property type="term" value="P:lipid biosynthetic process"/>
    <property type="evidence" value="ECO:0007669"/>
    <property type="project" value="UniProtKB-ARBA"/>
</dbReference>
<dbReference type="CDD" id="cd19531">
    <property type="entry name" value="LCL_NRPS-like"/>
    <property type="match status" value="1"/>
</dbReference>
<dbReference type="SUPFAM" id="SSF47336">
    <property type="entry name" value="ACP-like"/>
    <property type="match status" value="1"/>
</dbReference>
<dbReference type="Gene3D" id="3.40.50.980">
    <property type="match status" value="2"/>
</dbReference>
<dbReference type="InterPro" id="IPR029058">
    <property type="entry name" value="AB_hydrolase_fold"/>
</dbReference>
<dbReference type="InterPro" id="IPR006162">
    <property type="entry name" value="Ppantetheine_attach_site"/>
</dbReference>
<dbReference type="InterPro" id="IPR001242">
    <property type="entry name" value="Condensation_dom"/>
</dbReference>
<name>A0A0C1QS93_9CYAN</name>
<dbReference type="PANTHER" id="PTHR45527">
    <property type="entry name" value="NONRIBOSOMAL PEPTIDE SYNTHETASE"/>
    <property type="match status" value="1"/>
</dbReference>
<dbReference type="Gene3D" id="3.30.300.30">
    <property type="match status" value="1"/>
</dbReference>
<dbReference type="InterPro" id="IPR010071">
    <property type="entry name" value="AA_adenyl_dom"/>
</dbReference>
<dbReference type="FunFam" id="3.40.50.12780:FF:000012">
    <property type="entry name" value="Non-ribosomal peptide synthetase"/>
    <property type="match status" value="1"/>
</dbReference>
<dbReference type="Gene3D" id="3.30.559.10">
    <property type="entry name" value="Chloramphenicol acetyltransferase-like domain"/>
    <property type="match status" value="1"/>
</dbReference>
<dbReference type="Gene3D" id="3.30.559.30">
    <property type="entry name" value="Nonribosomal peptide synthetase, condensation domain"/>
    <property type="match status" value="1"/>
</dbReference>
<dbReference type="Gene3D" id="3.40.50.1820">
    <property type="entry name" value="alpha/beta hydrolase"/>
    <property type="match status" value="1"/>
</dbReference>
<dbReference type="SUPFAM" id="SSF56801">
    <property type="entry name" value="Acetyl-CoA synthetase-like"/>
    <property type="match status" value="1"/>
</dbReference>
<dbReference type="PROSITE" id="PS50075">
    <property type="entry name" value="CARRIER"/>
    <property type="match status" value="1"/>
</dbReference>
<gene>
    <name evidence="5" type="ORF">DA73_0236250</name>
</gene>
<dbReference type="FunFam" id="3.30.559.10:FF:000012">
    <property type="entry name" value="Non-ribosomal peptide synthetase"/>
    <property type="match status" value="1"/>
</dbReference>
<comment type="cofactor">
    <cofactor evidence="1">
        <name>pantetheine 4'-phosphate</name>
        <dbReference type="ChEBI" id="CHEBI:47942"/>
    </cofactor>
</comment>
<dbReference type="InterPro" id="IPR000873">
    <property type="entry name" value="AMP-dep_synth/lig_dom"/>
</dbReference>
<dbReference type="PANTHER" id="PTHR45527:SF1">
    <property type="entry name" value="FATTY ACID SYNTHASE"/>
    <property type="match status" value="1"/>
</dbReference>
<evidence type="ECO:0000256" key="1">
    <source>
        <dbReference type="ARBA" id="ARBA00001957"/>
    </source>
</evidence>
<dbReference type="InterPro" id="IPR036736">
    <property type="entry name" value="ACP-like_sf"/>
</dbReference>
<organism evidence="5">
    <name type="scientific">Tolypothrix bouteillei VB521301</name>
    <dbReference type="NCBI Taxonomy" id="1479485"/>
    <lineage>
        <taxon>Bacteria</taxon>
        <taxon>Bacillati</taxon>
        <taxon>Cyanobacteriota</taxon>
        <taxon>Cyanophyceae</taxon>
        <taxon>Nostocales</taxon>
        <taxon>Tolypothrichaceae</taxon>
        <taxon>Tolypothrix</taxon>
    </lineage>
</organism>
<dbReference type="FunFam" id="2.30.38.10:FF:000001">
    <property type="entry name" value="Non-ribosomal peptide synthetase PvdI"/>
    <property type="match status" value="1"/>
</dbReference>
<dbReference type="Pfam" id="PF00668">
    <property type="entry name" value="Condensation"/>
    <property type="match status" value="1"/>
</dbReference>
<protein>
    <submittedName>
        <fullName evidence="5">Amino acid adenylation protein</fullName>
    </submittedName>
</protein>
<dbReference type="Pfam" id="PF00501">
    <property type="entry name" value="AMP-binding"/>
    <property type="match status" value="1"/>
</dbReference>
<dbReference type="FunFam" id="3.30.300.30:FF:000010">
    <property type="entry name" value="Enterobactin synthetase component F"/>
    <property type="match status" value="1"/>
</dbReference>
<dbReference type="InterPro" id="IPR020806">
    <property type="entry name" value="PKS_PP-bd"/>
</dbReference>
<dbReference type="STRING" id="1479485.DA73_0236250"/>
<dbReference type="PROSITE" id="PS00012">
    <property type="entry name" value="PHOSPHOPANTETHEINE"/>
    <property type="match status" value="1"/>
</dbReference>
<dbReference type="EMBL" id="JHEG02000059">
    <property type="protein sequence ID" value="KIE06743.1"/>
    <property type="molecule type" value="Genomic_DNA"/>
</dbReference>
<dbReference type="GO" id="GO:0003824">
    <property type="term" value="F:catalytic activity"/>
    <property type="evidence" value="ECO:0007669"/>
    <property type="project" value="InterPro"/>
</dbReference>
<dbReference type="InterPro" id="IPR023213">
    <property type="entry name" value="CAT-like_dom_sf"/>
</dbReference>
<evidence type="ECO:0000256" key="2">
    <source>
        <dbReference type="ARBA" id="ARBA00022450"/>
    </source>
</evidence>
<keyword evidence="3" id="KW-0597">Phosphoprotein</keyword>
<dbReference type="GO" id="GO:0031177">
    <property type="term" value="F:phosphopantetheine binding"/>
    <property type="evidence" value="ECO:0007669"/>
    <property type="project" value="InterPro"/>
</dbReference>
<dbReference type="SMART" id="SM00823">
    <property type="entry name" value="PKS_PP"/>
    <property type="match status" value="1"/>
</dbReference>
<evidence type="ECO:0000259" key="4">
    <source>
        <dbReference type="PROSITE" id="PS50075"/>
    </source>
</evidence>
<reference evidence="5" key="1">
    <citation type="journal article" date="2015" name="Genome Announc.">
        <title>Draft Genome Sequence of Tolypothrix boutellei Strain VB521301.</title>
        <authorList>
            <person name="Chandrababunaidu M.M."/>
            <person name="Singh D."/>
            <person name="Sen D."/>
            <person name="Bhan S."/>
            <person name="Das S."/>
            <person name="Gupta A."/>
            <person name="Adhikary S.P."/>
            <person name="Tripathy S."/>
        </authorList>
    </citation>
    <scope>NUCLEOTIDE SEQUENCE</scope>
    <source>
        <strain evidence="5">VB521301</strain>
    </source>
</reference>
<sequence length="1134" mass="128673">MGNSTKSVKILDCFGRIFMSSEEVFVFRASFAQQRLWFLDQLIPGNTIYNVPTAIRLTGLLNCTALQQALQEIVCRHETLRTRFGILEGEAVQLISPSLCVPLSTLNLEQLPTEKREIEAKLIVTSEIECPFDLSQGPLLRVKLLVLSETEHILLLNMHHIICDDWSIGVFIRELGTLYQDIVCNVSTSSLPELPLQYADFACWQREWLHGEGTNGYSPLQTQLEYWRQQLKGVSMLHLPTDRPRETVQSYKGETQFLEISQQLADELQILSQQAGVTLFMTLLAAFQMLLYRYTYQEDIVVGSPIANRNRSEVEGLIGFFVNSLVLRTDLSGNPTFRELLARVREVTLGAYSHQDLPFEKLVEELHPDRNLSHHPLFQVVFGFENAPMSALELPGLVPSFMNIDFKTTRFDLELHLWKCSQDFRSLWGGNWEHSDGIRGVIVFNTDLFKKNTIIRFLKHFKTLLKSLVHHPEQCITEIPILSEAERHQILVEWNNTYIEYPDDKCIHQLFEDWVQKSPDAIALVFGDVETTYRELNQRSNQLAHYLQQRGVGIEVLVGICVERSVDAIVGLLAILKAGGVYVPLDPNYPQERLNFILEDAGVSILLVQENTSKQFMDFSQQIIYLDKDWDKVSQESTDNPKIKIDSACLAYAIYTSGSTGKPKGVAVTHKAVNRLVCNTNYITIKTIDKVAQASTMSFDAATFEIWGALLNGAQLVSIDKQTLLSSREFKRQLQEKEISILFLTTALFQQIARDNPQAFASLRCLLFGGETVDVRWVEKVLKQGSPHQLIHVYGPTEGTTFSSYYNVKEFPETTASLPIGRPIANTQIYILDTRLQPVPIGVSGELYISGDGLARGYLKRPNLTAERFIPNPFKNYDQSRTPKQKNPSSRTPIFKTGDLARYLPDGNIEFLGRIDNQVKIRGFRIELGEIEAVLKQHPGVRDSVAIVREEVRGEKDLVAYIITDNQYIDIANHPKSTVYNSQLHELRQFLKQKLPQYMVPKACIVLESFPLTPNGKVDRNALPAPNQLIFDRDEDYLAPRTPVEEVLADIWNQLLGTENLGVCDNFFELGGHSLLATQLVSRIRDVLNVDVSVRHLFEAPTVAELAKYIETMRWAIAGSDKVTTSEGREEIEF</sequence>